<name>A0A1X7LS44_9BACL</name>
<feature type="transmembrane region" description="Helical" evidence="1">
    <location>
        <begin position="83"/>
        <end position="104"/>
    </location>
</feature>
<evidence type="ECO:0000313" key="3">
    <source>
        <dbReference type="Proteomes" id="UP000193834"/>
    </source>
</evidence>
<proteinExistence type="predicted"/>
<dbReference type="GO" id="GO:0016020">
    <property type="term" value="C:membrane"/>
    <property type="evidence" value="ECO:0007669"/>
    <property type="project" value="InterPro"/>
</dbReference>
<dbReference type="OrthoDB" id="2447941at2"/>
<keyword evidence="1" id="KW-1133">Transmembrane helix</keyword>
<organism evidence="2 3">
    <name type="scientific">Paenibacillus aquistagni</name>
    <dbReference type="NCBI Taxonomy" id="1852522"/>
    <lineage>
        <taxon>Bacteria</taxon>
        <taxon>Bacillati</taxon>
        <taxon>Bacillota</taxon>
        <taxon>Bacilli</taxon>
        <taxon>Bacillales</taxon>
        <taxon>Paenibacillaceae</taxon>
        <taxon>Paenibacillus</taxon>
    </lineage>
</organism>
<dbReference type="PIRSF" id="PIRSF037259">
    <property type="entry name" value="EcsB_ABC"/>
    <property type="match status" value="1"/>
</dbReference>
<sequence length="425" mass="48868">MARLRVNARAPKFQGRLLQDTEQLWRYRVQEFWGEVIPYLGYVIQSGLGFVIAFVFIAGTALYASFLDQIPAGFPVRELGWMLLSPIVAYTTYRTFLQSADLGYLLRLEHRMNRYMKRSVRYSLMPRMVLLMAACLIYWPLYSRADEAPKPLFVLLAAFVVLKFVAAYGAWGERHMHDRRLKLACRIIRYAWSWGAAACWLWLDIGMAGLWTGLGGLIYIAAIWKLPKLAFPWEEHIALEQVHRNRIYTFLSGFVDLPTMNNRRFSRPWLHALGNRYAFQKKKAYRYLLVKSFVRSELLGIVLRLIVIGIILLWWTKDSIWSSLLLLLLMITIHAQLKALLQLHRHDVWLKLYPVANQDRSVAISGVYAQVLGLCVLLLLLPVIAGGLSIQAKGGIGLGAAAAYVLLCWQRKHAIERLISTEEEE</sequence>
<dbReference type="RefSeq" id="WP_085497725.1">
    <property type="nucleotide sequence ID" value="NZ_FXAZ01000007.1"/>
</dbReference>
<feature type="transmembrane region" description="Helical" evidence="1">
    <location>
        <begin position="36"/>
        <end position="63"/>
    </location>
</feature>
<feature type="transmembrane region" description="Helical" evidence="1">
    <location>
        <begin position="153"/>
        <end position="171"/>
    </location>
</feature>
<dbReference type="InterPro" id="IPR010288">
    <property type="entry name" value="EcsB_ABC"/>
</dbReference>
<dbReference type="Proteomes" id="UP000193834">
    <property type="component" value="Unassembled WGS sequence"/>
</dbReference>
<feature type="transmembrane region" description="Helical" evidence="1">
    <location>
        <begin position="124"/>
        <end position="141"/>
    </location>
</feature>
<dbReference type="AlphaFoldDB" id="A0A1X7LS44"/>
<keyword evidence="1" id="KW-0472">Membrane</keyword>
<feature type="transmembrane region" description="Helical" evidence="1">
    <location>
        <begin position="298"/>
        <end position="315"/>
    </location>
</feature>
<evidence type="ECO:0000313" key="2">
    <source>
        <dbReference type="EMBL" id="SMG56736.1"/>
    </source>
</evidence>
<dbReference type="STRING" id="1852522.SAMN06295960_4233"/>
<protein>
    <submittedName>
        <fullName evidence="2">ABC-2 type transport system permease protein</fullName>
    </submittedName>
</protein>
<reference evidence="2 3" key="1">
    <citation type="submission" date="2017-04" db="EMBL/GenBank/DDBJ databases">
        <authorList>
            <person name="Afonso C.L."/>
            <person name="Miller P.J."/>
            <person name="Scott M.A."/>
            <person name="Spackman E."/>
            <person name="Goraichik I."/>
            <person name="Dimitrov K.M."/>
            <person name="Suarez D.L."/>
            <person name="Swayne D.E."/>
        </authorList>
    </citation>
    <scope>NUCLEOTIDE SEQUENCE [LARGE SCALE GENOMIC DNA]</scope>
    <source>
        <strain evidence="2 3">11</strain>
    </source>
</reference>
<gene>
    <name evidence="2" type="ORF">SAMN06295960_4233</name>
</gene>
<evidence type="ECO:0000256" key="1">
    <source>
        <dbReference type="SAM" id="Phobius"/>
    </source>
</evidence>
<dbReference type="EMBL" id="FXAZ01000007">
    <property type="protein sequence ID" value="SMG56736.1"/>
    <property type="molecule type" value="Genomic_DNA"/>
</dbReference>
<feature type="transmembrane region" description="Helical" evidence="1">
    <location>
        <begin position="321"/>
        <end position="341"/>
    </location>
</feature>
<keyword evidence="3" id="KW-1185">Reference proteome</keyword>
<keyword evidence="1" id="KW-0812">Transmembrane</keyword>
<dbReference type="Pfam" id="PF05975">
    <property type="entry name" value="EcsB"/>
    <property type="match status" value="1"/>
</dbReference>
<feature type="transmembrane region" description="Helical" evidence="1">
    <location>
        <begin position="209"/>
        <end position="226"/>
    </location>
</feature>
<accession>A0A1X7LS44</accession>
<feature type="transmembrane region" description="Helical" evidence="1">
    <location>
        <begin position="362"/>
        <end position="384"/>
    </location>
</feature>